<dbReference type="AlphaFoldDB" id="A0A543HZM3"/>
<proteinExistence type="predicted"/>
<keyword evidence="2" id="KW-0472">Membrane</keyword>
<protein>
    <submittedName>
        <fullName evidence="3">TrbL/VirB6 plasmid conjugal transfer protein</fullName>
    </submittedName>
</protein>
<keyword evidence="2" id="KW-0812">Transmembrane</keyword>
<comment type="caution">
    <text evidence="3">The sequence shown here is derived from an EMBL/GenBank/DDBJ whole genome shotgun (WGS) entry which is preliminary data.</text>
</comment>
<evidence type="ECO:0000256" key="2">
    <source>
        <dbReference type="SAM" id="Phobius"/>
    </source>
</evidence>
<name>A0A543HZM3_9MICO</name>
<organism evidence="3 4">
    <name type="scientific">Humibacillus xanthopallidus</name>
    <dbReference type="NCBI Taxonomy" id="412689"/>
    <lineage>
        <taxon>Bacteria</taxon>
        <taxon>Bacillati</taxon>
        <taxon>Actinomycetota</taxon>
        <taxon>Actinomycetes</taxon>
        <taxon>Micrococcales</taxon>
        <taxon>Intrasporangiaceae</taxon>
        <taxon>Humibacillus</taxon>
    </lineage>
</organism>
<feature type="transmembrane region" description="Helical" evidence="2">
    <location>
        <begin position="62"/>
        <end position="84"/>
    </location>
</feature>
<dbReference type="Proteomes" id="UP000316747">
    <property type="component" value="Unassembled WGS sequence"/>
</dbReference>
<sequence>MLDPFSYLASAAGKVIADGWTAAMLGLWNAGLWLLRLVLGIVDDFTTPDLSEGGPAGSLYRVTFWIGLSLMLILTVAQLGIAAFRRDGRSIGQVLVGTGQFLLVWVAWIGYGIAVLAACGGLTKALMATLLHVDSWAQFRPLGTPIDVADISDGTVATVLGLMGIVLVFAAIGHLLVLLTRAGALMVLAATTPISAAGLSSDFGRSWFWKSFRWFHAAAFTPVLMVLVLGVGVQMTSGVATGMTDDLQKAIGTAVPGVILICIGCASPLALFNLLAFTDPGTSSGAALRAGMAAQGGLSGVLAGKSSTGDSTSAAASSTDEHGRSQAEGAGESSTSSRFGGLAAAGLGLVATVGSRGAAMGADLTNQMGVGDSSYVPDFSSDRRNSQQRNQQPNQRRDDDNPAVNGADGNGTDGSNGSGGSGGTGGTDGKGQPSFPSAPSMPARPSGTGPGVTGMSGGGEGSGIPAGTAGAAGGTGGAAAAGAVPAVPA</sequence>
<dbReference type="EMBL" id="VFPM01000001">
    <property type="protein sequence ID" value="TQM63807.1"/>
    <property type="molecule type" value="Genomic_DNA"/>
</dbReference>
<evidence type="ECO:0000313" key="3">
    <source>
        <dbReference type="EMBL" id="TQM63807.1"/>
    </source>
</evidence>
<accession>A0A543HZM3</accession>
<keyword evidence="2" id="KW-1133">Transmembrane helix</keyword>
<feature type="region of interest" description="Disordered" evidence="1">
    <location>
        <begin position="363"/>
        <end position="489"/>
    </location>
</feature>
<feature type="transmembrane region" description="Helical" evidence="2">
    <location>
        <begin position="182"/>
        <end position="200"/>
    </location>
</feature>
<reference evidence="3 4" key="1">
    <citation type="submission" date="2019-06" db="EMBL/GenBank/DDBJ databases">
        <title>Genome sequencing of plant associated microbes to promote plant fitness in Sorghum bicolor and Oryza sativa.</title>
        <authorList>
            <person name="Coleman-Derr D."/>
        </authorList>
    </citation>
    <scope>NUCLEOTIDE SEQUENCE [LARGE SCALE GENOMIC DNA]</scope>
    <source>
        <strain evidence="3 4">KV-663</strain>
    </source>
</reference>
<feature type="compositionally biased region" description="Low complexity" evidence="1">
    <location>
        <begin position="480"/>
        <end position="489"/>
    </location>
</feature>
<dbReference type="RefSeq" id="WP_185748825.1">
    <property type="nucleotide sequence ID" value="NZ_VFPM01000001.1"/>
</dbReference>
<feature type="transmembrane region" description="Helical" evidence="2">
    <location>
        <begin position="20"/>
        <end position="42"/>
    </location>
</feature>
<feature type="transmembrane region" description="Helical" evidence="2">
    <location>
        <begin position="212"/>
        <end position="233"/>
    </location>
</feature>
<feature type="compositionally biased region" description="Low complexity" evidence="1">
    <location>
        <begin position="306"/>
        <end position="318"/>
    </location>
</feature>
<feature type="transmembrane region" description="Helical" evidence="2">
    <location>
        <begin position="253"/>
        <end position="275"/>
    </location>
</feature>
<feature type="compositionally biased region" description="Gly residues" evidence="1">
    <location>
        <begin position="448"/>
        <end position="479"/>
    </location>
</feature>
<evidence type="ECO:0000256" key="1">
    <source>
        <dbReference type="SAM" id="MobiDB-lite"/>
    </source>
</evidence>
<feature type="region of interest" description="Disordered" evidence="1">
    <location>
        <begin position="304"/>
        <end position="338"/>
    </location>
</feature>
<feature type="transmembrane region" description="Helical" evidence="2">
    <location>
        <begin position="154"/>
        <end position="176"/>
    </location>
</feature>
<gene>
    <name evidence="3" type="ORF">FBY41_0160</name>
</gene>
<feature type="compositionally biased region" description="Gly residues" evidence="1">
    <location>
        <begin position="408"/>
        <end position="429"/>
    </location>
</feature>
<evidence type="ECO:0000313" key="4">
    <source>
        <dbReference type="Proteomes" id="UP000316747"/>
    </source>
</evidence>
<keyword evidence="4" id="KW-1185">Reference proteome</keyword>